<reference evidence="1 2" key="1">
    <citation type="submission" date="2023-02" db="EMBL/GenBank/DDBJ databases">
        <title>Entomopathogenic bacteria.</title>
        <authorList>
            <person name="Machado R.A."/>
        </authorList>
    </citation>
    <scope>NUCLEOTIDE SEQUENCE [LARGE SCALE GENOMIC DNA]</scope>
    <source>
        <strain evidence="1 2">XENO-2</strain>
    </source>
</reference>
<comment type="caution">
    <text evidence="1">The sequence shown here is derived from an EMBL/GenBank/DDBJ whole genome shotgun (WGS) entry which is preliminary data.</text>
</comment>
<keyword evidence="2" id="KW-1185">Reference proteome</keyword>
<organism evidence="1 2">
    <name type="scientific">Xenorhabdus anantnagensis</name>
    <dbReference type="NCBI Taxonomy" id="3025875"/>
    <lineage>
        <taxon>Bacteria</taxon>
        <taxon>Pseudomonadati</taxon>
        <taxon>Pseudomonadota</taxon>
        <taxon>Gammaproteobacteria</taxon>
        <taxon>Enterobacterales</taxon>
        <taxon>Morganellaceae</taxon>
        <taxon>Xenorhabdus</taxon>
    </lineage>
</organism>
<evidence type="ECO:0000313" key="2">
    <source>
        <dbReference type="Proteomes" id="UP001220225"/>
    </source>
</evidence>
<dbReference type="Proteomes" id="UP001220225">
    <property type="component" value="Unassembled WGS sequence"/>
</dbReference>
<proteinExistence type="predicted"/>
<dbReference type="EMBL" id="JAQRFN010000011">
    <property type="protein sequence ID" value="MDC9597279.1"/>
    <property type="molecule type" value="Genomic_DNA"/>
</dbReference>
<evidence type="ECO:0008006" key="3">
    <source>
        <dbReference type="Google" id="ProtNLM"/>
    </source>
</evidence>
<accession>A0ABT5LS69</accession>
<gene>
    <name evidence="1" type="ORF">PSI14_10555</name>
</gene>
<evidence type="ECO:0000313" key="1">
    <source>
        <dbReference type="EMBL" id="MDC9597279.1"/>
    </source>
</evidence>
<protein>
    <recommendedName>
        <fullName evidence="3">Transcriptional regulator</fullName>
    </recommendedName>
</protein>
<name>A0ABT5LS69_9GAMM</name>
<sequence>MAGEIAVKIHDSLLVNQWVTNNYELTPIGRDFLTSLGVCCDADTSSRRKFACSCLDWNERRFHLGGFQLRIKQIKQSVVYLIICDEMGF</sequence>